<evidence type="ECO:0000313" key="13">
    <source>
        <dbReference type="Proteomes" id="UP000085678"/>
    </source>
</evidence>
<dbReference type="CDD" id="cd20336">
    <property type="entry name" value="Rcat_RBR"/>
    <property type="match status" value="1"/>
</dbReference>
<keyword evidence="13" id="KW-1185">Reference proteome</keyword>
<evidence type="ECO:0000256" key="7">
    <source>
        <dbReference type="ARBA" id="ARBA00022786"/>
    </source>
</evidence>
<dbReference type="Proteomes" id="UP000085678">
    <property type="component" value="Unplaced"/>
</dbReference>
<name>A0A1S3IV58_LINAN</name>
<evidence type="ECO:0000259" key="11">
    <source>
        <dbReference type="PROSITE" id="PS50089"/>
    </source>
</evidence>
<dbReference type="KEGG" id="lak:106167576"/>
<evidence type="ECO:0000256" key="5">
    <source>
        <dbReference type="ARBA" id="ARBA00022737"/>
    </source>
</evidence>
<dbReference type="InterPro" id="IPR044066">
    <property type="entry name" value="TRIAD_supradom"/>
</dbReference>
<keyword evidence="7" id="KW-0833">Ubl conjugation pathway</keyword>
<dbReference type="RefSeq" id="XP_013401831.1">
    <property type="nucleotide sequence ID" value="XM_013546377.2"/>
</dbReference>
<dbReference type="Pfam" id="PF22191">
    <property type="entry name" value="IBR_1"/>
    <property type="match status" value="1"/>
</dbReference>
<dbReference type="InterPro" id="IPR002867">
    <property type="entry name" value="IBR_dom"/>
</dbReference>
<protein>
    <recommendedName>
        <fullName evidence="2">RBR-type E3 ubiquitin transferase</fullName>
        <ecNumber evidence="2">2.3.2.31</ecNumber>
    </recommendedName>
</protein>
<dbReference type="InterPro" id="IPR013083">
    <property type="entry name" value="Znf_RING/FYVE/PHD"/>
</dbReference>
<dbReference type="InterPro" id="IPR031127">
    <property type="entry name" value="E3_UB_ligase_RBR"/>
</dbReference>
<dbReference type="GeneID" id="106167576"/>
<dbReference type="PROSITE" id="PS51873">
    <property type="entry name" value="TRIAD"/>
    <property type="match status" value="1"/>
</dbReference>
<dbReference type="AlphaFoldDB" id="A0A1S3IV58"/>
<evidence type="ECO:0000256" key="10">
    <source>
        <dbReference type="SAM" id="MobiDB-lite"/>
    </source>
</evidence>
<dbReference type="STRING" id="7574.A0A1S3IV58"/>
<dbReference type="InterPro" id="IPR001841">
    <property type="entry name" value="Znf_RING"/>
</dbReference>
<evidence type="ECO:0000256" key="3">
    <source>
        <dbReference type="ARBA" id="ARBA00022679"/>
    </source>
</evidence>
<dbReference type="SUPFAM" id="SSF57850">
    <property type="entry name" value="RING/U-box"/>
    <property type="match status" value="3"/>
</dbReference>
<evidence type="ECO:0000256" key="6">
    <source>
        <dbReference type="ARBA" id="ARBA00022771"/>
    </source>
</evidence>
<dbReference type="Gene3D" id="1.20.120.1750">
    <property type="match status" value="1"/>
</dbReference>
<evidence type="ECO:0000256" key="8">
    <source>
        <dbReference type="ARBA" id="ARBA00022833"/>
    </source>
</evidence>
<evidence type="ECO:0000256" key="4">
    <source>
        <dbReference type="ARBA" id="ARBA00022723"/>
    </source>
</evidence>
<feature type="region of interest" description="Disordered" evidence="10">
    <location>
        <begin position="321"/>
        <end position="343"/>
    </location>
</feature>
<proteinExistence type="predicted"/>
<dbReference type="Pfam" id="PF01485">
    <property type="entry name" value="IBR"/>
    <property type="match status" value="1"/>
</dbReference>
<dbReference type="GO" id="GO:0016567">
    <property type="term" value="P:protein ubiquitination"/>
    <property type="evidence" value="ECO:0007669"/>
    <property type="project" value="InterPro"/>
</dbReference>
<dbReference type="SMART" id="SM00647">
    <property type="entry name" value="IBR"/>
    <property type="match status" value="2"/>
</dbReference>
<evidence type="ECO:0000256" key="1">
    <source>
        <dbReference type="ARBA" id="ARBA00001798"/>
    </source>
</evidence>
<dbReference type="GO" id="GO:0061630">
    <property type="term" value="F:ubiquitin protein ligase activity"/>
    <property type="evidence" value="ECO:0007669"/>
    <property type="project" value="UniProtKB-EC"/>
</dbReference>
<dbReference type="PROSITE" id="PS50089">
    <property type="entry name" value="ZF_RING_2"/>
    <property type="match status" value="1"/>
</dbReference>
<dbReference type="OrthoDB" id="6152076at2759"/>
<feature type="domain" description="RING-type" evidence="12">
    <location>
        <begin position="660"/>
        <end position="879"/>
    </location>
</feature>
<comment type="catalytic activity">
    <reaction evidence="1">
        <text>[E2 ubiquitin-conjugating enzyme]-S-ubiquitinyl-L-cysteine + [acceptor protein]-L-lysine = [E2 ubiquitin-conjugating enzyme]-L-cysteine + [acceptor protein]-N(6)-ubiquitinyl-L-lysine.</text>
        <dbReference type="EC" id="2.3.2.31"/>
    </reaction>
</comment>
<keyword evidence="6 9" id="KW-0863">Zinc-finger</keyword>
<dbReference type="EC" id="2.3.2.31" evidence="2"/>
<dbReference type="Gene3D" id="3.30.40.10">
    <property type="entry name" value="Zinc/RING finger domain, C3HC4 (zinc finger)"/>
    <property type="match status" value="1"/>
</dbReference>
<evidence type="ECO:0000259" key="12">
    <source>
        <dbReference type="PROSITE" id="PS51873"/>
    </source>
</evidence>
<keyword evidence="5" id="KW-0677">Repeat</keyword>
<evidence type="ECO:0000256" key="2">
    <source>
        <dbReference type="ARBA" id="ARBA00012251"/>
    </source>
</evidence>
<keyword evidence="8" id="KW-0862">Zinc</keyword>
<accession>A0A1S3IV58</accession>
<organism evidence="13 14">
    <name type="scientific">Lingula anatina</name>
    <name type="common">Brachiopod</name>
    <name type="synonym">Lingula unguis</name>
    <dbReference type="NCBI Taxonomy" id="7574"/>
    <lineage>
        <taxon>Eukaryota</taxon>
        <taxon>Metazoa</taxon>
        <taxon>Spiralia</taxon>
        <taxon>Lophotrochozoa</taxon>
        <taxon>Brachiopoda</taxon>
        <taxon>Linguliformea</taxon>
        <taxon>Lingulata</taxon>
        <taxon>Lingulida</taxon>
        <taxon>Linguloidea</taxon>
        <taxon>Lingulidae</taxon>
        <taxon>Lingula</taxon>
    </lineage>
</organism>
<keyword evidence="3" id="KW-0808">Transferase</keyword>
<reference evidence="14" key="1">
    <citation type="submission" date="2025-08" db="UniProtKB">
        <authorList>
            <consortium name="RefSeq"/>
        </authorList>
    </citation>
    <scope>IDENTIFICATION</scope>
    <source>
        <tissue evidence="14">Gonads</tissue>
    </source>
</reference>
<evidence type="ECO:0000313" key="14">
    <source>
        <dbReference type="RefSeq" id="XP_013401831.1"/>
    </source>
</evidence>
<gene>
    <name evidence="14" type="primary">LOC106167576</name>
</gene>
<dbReference type="GO" id="GO:0008270">
    <property type="term" value="F:zinc ion binding"/>
    <property type="evidence" value="ECO:0007669"/>
    <property type="project" value="UniProtKB-KW"/>
</dbReference>
<sequence length="1038" mass="118854">MVLKRSKQGLNTGCSMPKVGPWVSVQKCWRQHHTSEYKGGYIIKEILTRLFSDDREDYHREIEGEFTDIIQDGGLRLNARYNGLDVLYSLNKRKRWLLPGTVKEAISDADAQEVEKSKLTLFERSTYSSMISPRRNRFIADCIGYHDSKRKFPSTYPKSKRSYITDLRRNGMARNSVGKTTRDRMKEKRKNNTLRKIRGAQRHQVMLQPQEEKENAETEREMFPYASPHVPTDGPAELRYEVCYPTRPVAHMLCKDGPFRWDRSWPLNKAKSKGKGRRNNPDLTWYHYCKKWESYDGVDWLDDEILLDEENVSVCSQDVTADQDEGYYSSGPVDGTDDQDNPYKTYKQAEKITRPFTLSDFLTNVSLKKKSMKKEKRNSSRVKATHPNLIMSGSDIVKFHSKGSMVILIDEDSRNDEYNVSDKNDQDTGEDSVNVTQDVINSAFDDTDTHHAVSDITVTTDSISDSVMRQYFGGRYRESYTVPRRFVIDISKDISSGKEEEISMFIIAESLGSIGHGGLGDTCDNGWDFCDFDIQKDTSTGVVQLRVQVKGDLSSNTADVLQSTMFDLASTGPCPFHDVVENIVQTLGQLDVCSEKRKNFRKKFQSPQKFHFSLLQTVCGWKMENYDVETRSLLDIPQKDLQDNSHRKTASLPSCTPASDDRSCDICYSELTNGEASALLSCQHWFCVDCWRDYLLSIIKQGFANLVCPAYKCSELVDPATVLCLVPLPAYQLLEQRTRELAVDTSPHLAWCPNPKCGRTVQVQRTQAFLGQTPCVGCDCGATWCFDCHEEAHWPATCDLAANYQKILKQNGHTGKNCNAGEDSYLFYVRVKKCPHCSYPMQKNGGCQHMTCRCGQDFCWECLKPWTSNHLNSSCSSMAKKETTVELDSAPRWMLRTNTFYRQCLRHRRAWKRWRAEHARQAAVNCCHIMKVTPSAADFIYDVIKLKAEYHMVMENVYTIMCTLTRRQLAQNKLLFSCLERLDFFASQIEQMTSGQPQTSFSLVVKRLTMLSTMGEDCVRQLGRLCVKLQKENCLNLR</sequence>
<dbReference type="InParanoid" id="A0A1S3IV58"/>
<feature type="domain" description="RING-type" evidence="11">
    <location>
        <begin position="664"/>
        <end position="712"/>
    </location>
</feature>
<evidence type="ECO:0000256" key="9">
    <source>
        <dbReference type="PROSITE-ProRule" id="PRU00175"/>
    </source>
</evidence>
<keyword evidence="4" id="KW-0479">Metal-binding</keyword>
<dbReference type="PANTHER" id="PTHR11685">
    <property type="entry name" value="RBR FAMILY RING FINGER AND IBR DOMAIN-CONTAINING"/>
    <property type="match status" value="1"/>
</dbReference>